<dbReference type="InterPro" id="IPR030048">
    <property type="entry name" value="SurE"/>
</dbReference>
<organism evidence="7 8">
    <name type="scientific">Actinomadura vinacea</name>
    <dbReference type="NCBI Taxonomy" id="115336"/>
    <lineage>
        <taxon>Bacteria</taxon>
        <taxon>Bacillati</taxon>
        <taxon>Actinomycetota</taxon>
        <taxon>Actinomycetes</taxon>
        <taxon>Streptosporangiales</taxon>
        <taxon>Thermomonosporaceae</taxon>
        <taxon>Actinomadura</taxon>
    </lineage>
</organism>
<feature type="domain" description="Survival protein SurE-like phosphatase/nucleotidase" evidence="6">
    <location>
        <begin position="35"/>
        <end position="266"/>
    </location>
</feature>
<evidence type="ECO:0000256" key="3">
    <source>
        <dbReference type="ARBA" id="ARBA00012643"/>
    </source>
</evidence>
<proteinExistence type="inferred from homology"/>
<dbReference type="Gene3D" id="3.40.1210.10">
    <property type="entry name" value="Survival protein SurE-like phosphatase/nucleotidase"/>
    <property type="match status" value="1"/>
</dbReference>
<dbReference type="InterPro" id="IPR002828">
    <property type="entry name" value="SurE-like_Pase/nucleotidase"/>
</dbReference>
<gene>
    <name evidence="7" type="ORF">GCM10010191_61580</name>
</gene>
<keyword evidence="8" id="KW-1185">Reference proteome</keyword>
<dbReference type="SUPFAM" id="SSF64167">
    <property type="entry name" value="SurE-like"/>
    <property type="match status" value="1"/>
</dbReference>
<dbReference type="PANTHER" id="PTHR30457">
    <property type="entry name" value="5'-NUCLEOTIDASE SURE"/>
    <property type="match status" value="1"/>
</dbReference>
<dbReference type="RefSeq" id="WP_344593648.1">
    <property type="nucleotide sequence ID" value="NZ_BAAARW010000022.1"/>
</dbReference>
<dbReference type="InterPro" id="IPR036523">
    <property type="entry name" value="SurE-like_sf"/>
</dbReference>
<sequence length="332" mass="33319">MTLAGLLTLTVAGGASAQRGHGPGADLSALAGKRILLANDDSVQAAGDDGKDGRGLFVLRKALCEAKADVVVVGPWAQQGGRGRSTAASPHVTVAPPTATPAQYVKDCSTAPSGGLVVGVCQGASTCTPASSSVTPADAVEVALGAFLPQRVGWSGGPDLVLTGVNPGANTDLAANLSGTVGAATAAVEKGLPAVAVSAGTRATSVPSDDTYRTAAVFAAKVAARLFSRKAAGKLVQHRLLLNINCPDVAHGTTPSPRWTRLGRVQLDRFAYTAAGTDTYRLTFGPAEPAPSLDPRSDTAALVNGHISVGAITADRDATGDLAWLRSAALAD</sequence>
<evidence type="ECO:0000256" key="1">
    <source>
        <dbReference type="ARBA" id="ARBA00000815"/>
    </source>
</evidence>
<evidence type="ECO:0000313" key="7">
    <source>
        <dbReference type="EMBL" id="GAA2438129.1"/>
    </source>
</evidence>
<dbReference type="EC" id="3.1.3.5" evidence="3"/>
<keyword evidence="4" id="KW-0479">Metal-binding</keyword>
<comment type="caution">
    <text evidence="7">The sequence shown here is derived from an EMBL/GenBank/DDBJ whole genome shotgun (WGS) entry which is preliminary data.</text>
</comment>
<name>A0ABP5WWF0_9ACTN</name>
<dbReference type="PANTHER" id="PTHR30457:SF0">
    <property type="entry name" value="PHOSPHATASE, PUTATIVE (AFU_ORTHOLOGUE AFUA_4G01070)-RELATED"/>
    <property type="match status" value="1"/>
</dbReference>
<reference evidence="8" key="1">
    <citation type="journal article" date="2019" name="Int. J. Syst. Evol. Microbiol.">
        <title>The Global Catalogue of Microorganisms (GCM) 10K type strain sequencing project: providing services to taxonomists for standard genome sequencing and annotation.</title>
        <authorList>
            <consortium name="The Broad Institute Genomics Platform"/>
            <consortium name="The Broad Institute Genome Sequencing Center for Infectious Disease"/>
            <person name="Wu L."/>
            <person name="Ma J."/>
        </authorList>
    </citation>
    <scope>NUCLEOTIDE SEQUENCE [LARGE SCALE GENOMIC DNA]</scope>
    <source>
        <strain evidence="8">JCM 3325</strain>
    </source>
</reference>
<evidence type="ECO:0000256" key="5">
    <source>
        <dbReference type="ARBA" id="ARBA00022801"/>
    </source>
</evidence>
<evidence type="ECO:0000256" key="2">
    <source>
        <dbReference type="ARBA" id="ARBA00011062"/>
    </source>
</evidence>
<evidence type="ECO:0000259" key="6">
    <source>
        <dbReference type="Pfam" id="PF01975"/>
    </source>
</evidence>
<dbReference type="Proteomes" id="UP001501231">
    <property type="component" value="Unassembled WGS sequence"/>
</dbReference>
<comment type="catalytic activity">
    <reaction evidence="1">
        <text>a ribonucleoside 5'-phosphate + H2O = a ribonucleoside + phosphate</text>
        <dbReference type="Rhea" id="RHEA:12484"/>
        <dbReference type="ChEBI" id="CHEBI:15377"/>
        <dbReference type="ChEBI" id="CHEBI:18254"/>
        <dbReference type="ChEBI" id="CHEBI:43474"/>
        <dbReference type="ChEBI" id="CHEBI:58043"/>
        <dbReference type="EC" id="3.1.3.5"/>
    </reaction>
</comment>
<dbReference type="Pfam" id="PF01975">
    <property type="entry name" value="SurE"/>
    <property type="match status" value="1"/>
</dbReference>
<keyword evidence="5" id="KW-0378">Hydrolase</keyword>
<evidence type="ECO:0000313" key="8">
    <source>
        <dbReference type="Proteomes" id="UP001501231"/>
    </source>
</evidence>
<protein>
    <recommendedName>
        <fullName evidence="3">5'-nucleotidase</fullName>
        <ecNumber evidence="3">3.1.3.5</ecNumber>
    </recommendedName>
</protein>
<comment type="similarity">
    <text evidence="2">Belongs to the SurE nucleotidase family.</text>
</comment>
<accession>A0ABP5WWF0</accession>
<dbReference type="EMBL" id="BAAARW010000022">
    <property type="protein sequence ID" value="GAA2438129.1"/>
    <property type="molecule type" value="Genomic_DNA"/>
</dbReference>
<evidence type="ECO:0000256" key="4">
    <source>
        <dbReference type="ARBA" id="ARBA00022723"/>
    </source>
</evidence>